<evidence type="ECO:0000256" key="2">
    <source>
        <dbReference type="ARBA" id="ARBA00022741"/>
    </source>
</evidence>
<dbReference type="Proteomes" id="UP000179209">
    <property type="component" value="Unassembled WGS sequence"/>
</dbReference>
<dbReference type="InterPro" id="IPR042108">
    <property type="entry name" value="GTPase_HflX_N_sf"/>
</dbReference>
<feature type="binding site" evidence="5">
    <location>
        <begin position="236"/>
        <end position="240"/>
    </location>
    <ligand>
        <name>GTP</name>
        <dbReference type="ChEBI" id="CHEBI:37565"/>
    </ligand>
</feature>
<keyword evidence="1 6" id="KW-0479">Metal-binding</keyword>
<feature type="binding site" evidence="5">
    <location>
        <begin position="211"/>
        <end position="218"/>
    </location>
    <ligand>
        <name>GTP</name>
        <dbReference type="ChEBI" id="CHEBI:37565"/>
    </ligand>
</feature>
<proteinExistence type="predicted"/>
<dbReference type="PROSITE" id="PS51705">
    <property type="entry name" value="G_HFLX"/>
    <property type="match status" value="1"/>
</dbReference>
<dbReference type="GO" id="GO:0005525">
    <property type="term" value="F:GTP binding"/>
    <property type="evidence" value="ECO:0007669"/>
    <property type="project" value="UniProtKB-KW"/>
</dbReference>
<dbReference type="GO" id="GO:0005737">
    <property type="term" value="C:cytoplasm"/>
    <property type="evidence" value="ECO:0007669"/>
    <property type="project" value="TreeGrafter"/>
</dbReference>
<dbReference type="InterPro" id="IPR016496">
    <property type="entry name" value="GTPase_HflX"/>
</dbReference>
<protein>
    <submittedName>
        <fullName evidence="8">GTPase HflX</fullName>
    </submittedName>
</protein>
<dbReference type="GO" id="GO:0043022">
    <property type="term" value="F:ribosome binding"/>
    <property type="evidence" value="ECO:0007669"/>
    <property type="project" value="TreeGrafter"/>
</dbReference>
<feature type="binding site" evidence="5">
    <location>
        <begin position="351"/>
        <end position="353"/>
    </location>
    <ligand>
        <name>GTP</name>
        <dbReference type="ChEBI" id="CHEBI:37565"/>
    </ligand>
</feature>
<dbReference type="InterPro" id="IPR032305">
    <property type="entry name" value="GTP-bd_M"/>
</dbReference>
<keyword evidence="3 6" id="KW-0460">Magnesium</keyword>
<evidence type="ECO:0000313" key="9">
    <source>
        <dbReference type="Proteomes" id="UP000179209"/>
    </source>
</evidence>
<evidence type="ECO:0000256" key="5">
    <source>
        <dbReference type="PIRSR" id="PIRSR006809-1"/>
    </source>
</evidence>
<name>A0A1F6B768_9BACT</name>
<dbReference type="Pfam" id="PF16360">
    <property type="entry name" value="GTP-bdg_M"/>
    <property type="match status" value="1"/>
</dbReference>
<evidence type="ECO:0000313" key="8">
    <source>
        <dbReference type="EMBL" id="OGG32367.1"/>
    </source>
</evidence>
<dbReference type="AlphaFoldDB" id="A0A1F6B768"/>
<dbReference type="InterPro" id="IPR027417">
    <property type="entry name" value="P-loop_NTPase"/>
</dbReference>
<evidence type="ECO:0000256" key="3">
    <source>
        <dbReference type="ARBA" id="ARBA00022842"/>
    </source>
</evidence>
<evidence type="ECO:0000256" key="6">
    <source>
        <dbReference type="PIRSR" id="PIRSR006809-2"/>
    </source>
</evidence>
<keyword evidence="4 5" id="KW-0342">GTP-binding</keyword>
<dbReference type="Pfam" id="PF01926">
    <property type="entry name" value="MMR_HSR1"/>
    <property type="match status" value="1"/>
</dbReference>
<evidence type="ECO:0000256" key="1">
    <source>
        <dbReference type="ARBA" id="ARBA00022723"/>
    </source>
</evidence>
<dbReference type="Gene3D" id="3.40.50.11060">
    <property type="entry name" value="GTPase HflX, N-terminal domain"/>
    <property type="match status" value="1"/>
</dbReference>
<dbReference type="PANTHER" id="PTHR10229">
    <property type="entry name" value="GTP-BINDING PROTEIN HFLX"/>
    <property type="match status" value="1"/>
</dbReference>
<feature type="binding site" evidence="6">
    <location>
        <position position="218"/>
    </location>
    <ligand>
        <name>Mg(2+)</name>
        <dbReference type="ChEBI" id="CHEBI:18420"/>
    </ligand>
</feature>
<dbReference type="InterPro" id="IPR030394">
    <property type="entry name" value="G_HFLX_dom"/>
</dbReference>
<dbReference type="InterPro" id="IPR006073">
    <property type="entry name" value="GTP-bd"/>
</dbReference>
<dbReference type="EMBL" id="MFKA01000014">
    <property type="protein sequence ID" value="OGG32367.1"/>
    <property type="molecule type" value="Genomic_DNA"/>
</dbReference>
<comment type="caution">
    <text evidence="8">The sequence shown here is derived from an EMBL/GenBank/DDBJ whole genome shotgun (WGS) entry which is preliminary data.</text>
</comment>
<keyword evidence="2 5" id="KW-0547">Nucleotide-binding</keyword>
<feature type="binding site" evidence="6">
    <location>
        <position position="238"/>
    </location>
    <ligand>
        <name>Mg(2+)</name>
        <dbReference type="ChEBI" id="CHEBI:18420"/>
    </ligand>
</feature>
<dbReference type="Gene3D" id="3.40.50.300">
    <property type="entry name" value="P-loop containing nucleotide triphosphate hydrolases"/>
    <property type="match status" value="1"/>
</dbReference>
<sequence>MFNNLKDLRFMLMGFFPKFFTNDDILLELEELDSLVKTYGGQTKALIVQKGIHPSFTSYLGSGKVQQASDQISKEKIDIVVANDALRSGQLYTLEKIFQRANSNIQVWDKIYLILNIFDLHAQTADAKLQIKIASLKHMGPRIFGMGHILSRQAGGIGTRGIGETNTEIMKRHWRQEIYAIKKKINELEQNRFQQIEKRKKQGLITVSLVGYTNCGKTTLFNLLTKKNKYADDKLFATLDSSSGKLYLSDLNKTVLLTDTIGFIRNLPLILINSFKSTLMESVNADLILHLIDVSDKEMFTKIKVVEEILNELDLSQTKKIYVFNKIDTDKKFDKIYIVNNFQKYYPQFISARNTKGIDQLLKTIEDNLNEKN</sequence>
<gene>
    <name evidence="8" type="ORF">A3I51_05625</name>
</gene>
<feature type="domain" description="Hflx-type G" evidence="7">
    <location>
        <begin position="205"/>
        <end position="373"/>
    </location>
</feature>
<dbReference type="Pfam" id="PF13167">
    <property type="entry name" value="GTP-bdg_N"/>
    <property type="match status" value="1"/>
</dbReference>
<dbReference type="GO" id="GO:0046872">
    <property type="term" value="F:metal ion binding"/>
    <property type="evidence" value="ECO:0007669"/>
    <property type="project" value="UniProtKB-KW"/>
</dbReference>
<comment type="cofactor">
    <cofactor evidence="6">
        <name>Mg(2+)</name>
        <dbReference type="ChEBI" id="CHEBI:18420"/>
    </cofactor>
</comment>
<organism evidence="8 9">
    <name type="scientific">Candidatus Gottesmanbacteria bacterium RIFCSPLOWO2_02_FULL_38_8</name>
    <dbReference type="NCBI Taxonomy" id="1798397"/>
    <lineage>
        <taxon>Bacteria</taxon>
        <taxon>Candidatus Gottesmaniibacteriota</taxon>
    </lineage>
</organism>
<dbReference type="CDD" id="cd01878">
    <property type="entry name" value="HflX"/>
    <property type="match status" value="1"/>
</dbReference>
<evidence type="ECO:0000256" key="4">
    <source>
        <dbReference type="ARBA" id="ARBA00023134"/>
    </source>
</evidence>
<feature type="binding site" evidence="5">
    <location>
        <begin position="259"/>
        <end position="262"/>
    </location>
    <ligand>
        <name>GTP</name>
        <dbReference type="ChEBI" id="CHEBI:37565"/>
    </ligand>
</feature>
<dbReference type="NCBIfam" id="TIGR03156">
    <property type="entry name" value="GTP_HflX"/>
    <property type="match status" value="1"/>
</dbReference>
<dbReference type="Gene3D" id="6.10.250.2860">
    <property type="match status" value="1"/>
</dbReference>
<reference evidence="8 9" key="1">
    <citation type="journal article" date="2016" name="Nat. Commun.">
        <title>Thousands of microbial genomes shed light on interconnected biogeochemical processes in an aquifer system.</title>
        <authorList>
            <person name="Anantharaman K."/>
            <person name="Brown C.T."/>
            <person name="Hug L.A."/>
            <person name="Sharon I."/>
            <person name="Castelle C.J."/>
            <person name="Probst A.J."/>
            <person name="Thomas B.C."/>
            <person name="Singh A."/>
            <person name="Wilkins M.J."/>
            <person name="Karaoz U."/>
            <person name="Brodie E.L."/>
            <person name="Williams K.H."/>
            <person name="Hubbard S.S."/>
            <person name="Banfield J.F."/>
        </authorList>
    </citation>
    <scope>NUCLEOTIDE SEQUENCE [LARGE SCALE GENOMIC DNA]</scope>
</reference>
<evidence type="ECO:0000259" key="7">
    <source>
        <dbReference type="PROSITE" id="PS51705"/>
    </source>
</evidence>
<accession>A0A1F6B768</accession>
<dbReference type="PIRSF" id="PIRSF006809">
    <property type="entry name" value="GTP-binding_hflX_prd"/>
    <property type="match status" value="1"/>
</dbReference>
<dbReference type="InterPro" id="IPR025121">
    <property type="entry name" value="GTPase_HflX_N"/>
</dbReference>
<feature type="binding site" evidence="5">
    <location>
        <begin position="325"/>
        <end position="328"/>
    </location>
    <ligand>
        <name>GTP</name>
        <dbReference type="ChEBI" id="CHEBI:37565"/>
    </ligand>
</feature>
<dbReference type="PANTHER" id="PTHR10229:SF0">
    <property type="entry name" value="GTP-BINDING PROTEIN 6-RELATED"/>
    <property type="match status" value="1"/>
</dbReference>
<dbReference type="SUPFAM" id="SSF52540">
    <property type="entry name" value="P-loop containing nucleoside triphosphate hydrolases"/>
    <property type="match status" value="1"/>
</dbReference>